<reference evidence="1" key="1">
    <citation type="submission" date="2020-05" db="EMBL/GenBank/DDBJ databases">
        <authorList>
            <person name="Chiriac C."/>
            <person name="Salcher M."/>
            <person name="Ghai R."/>
            <person name="Kavagutti S V."/>
        </authorList>
    </citation>
    <scope>NUCLEOTIDE SEQUENCE</scope>
</reference>
<accession>A0A6J7R079</accession>
<sequence>MRNPAPQLGHDGLRCAVGQAEEHEVEAVGHAALIAVESPIAVTRRQRRIDVGDGVAGLAVAGCKLDVEVGMPGTEPEEFGTGVARRADDAYRDHTDMIHRHA</sequence>
<dbReference type="AlphaFoldDB" id="A0A6J7R079"/>
<organism evidence="1">
    <name type="scientific">freshwater metagenome</name>
    <dbReference type="NCBI Taxonomy" id="449393"/>
    <lineage>
        <taxon>unclassified sequences</taxon>
        <taxon>metagenomes</taxon>
        <taxon>ecological metagenomes</taxon>
    </lineage>
</organism>
<name>A0A6J7R079_9ZZZZ</name>
<gene>
    <name evidence="1" type="ORF">UFOPK3967_02857</name>
</gene>
<evidence type="ECO:0000313" key="1">
    <source>
        <dbReference type="EMBL" id="CAB5022595.1"/>
    </source>
</evidence>
<proteinExistence type="predicted"/>
<dbReference type="EMBL" id="CAFBOS010000256">
    <property type="protein sequence ID" value="CAB5022595.1"/>
    <property type="molecule type" value="Genomic_DNA"/>
</dbReference>
<protein>
    <submittedName>
        <fullName evidence="1">Unannotated protein</fullName>
    </submittedName>
</protein>